<keyword evidence="2" id="KW-1185">Reference proteome</keyword>
<sequence>MKSKKAYLGISFSNRKLFSKEVNALQNTLNQKKIELMVFVDKYRFEPHQEVEMMQTAFQEIEQCDVFIAELTSKAIGVGIELGYAYKLGLPIIYIRKTGSEYSTTAAGCAQEIYEYEDDLDLSNYLSQIIPQLLK</sequence>
<accession>A0A1S1YZI4</accession>
<dbReference type="InterPro" id="IPR007710">
    <property type="entry name" value="Nucleoside_deoxyribTrfase"/>
</dbReference>
<evidence type="ECO:0000313" key="2">
    <source>
        <dbReference type="Proteomes" id="UP000179797"/>
    </source>
</evidence>
<proteinExistence type="predicted"/>
<dbReference type="AlphaFoldDB" id="A0A1S1YZI4"/>
<gene>
    <name evidence="1" type="ORF">NH26_08590</name>
</gene>
<dbReference type="Gene3D" id="3.40.50.450">
    <property type="match status" value="1"/>
</dbReference>
<reference evidence="1 2" key="1">
    <citation type="journal article" date="2012" name="Int. J. Syst. Evol. Microbiol.">
        <title>Flammeovirga pacifica sp. nov., isolated from deep-sea sediment.</title>
        <authorList>
            <person name="Xu H."/>
            <person name="Fu Y."/>
            <person name="Yang N."/>
            <person name="Ding Z."/>
            <person name="Lai Q."/>
            <person name="Zeng R."/>
        </authorList>
    </citation>
    <scope>NUCLEOTIDE SEQUENCE [LARGE SCALE GENOMIC DNA]</scope>
    <source>
        <strain evidence="2">DSM 24597 / LMG 26175 / WPAGA1</strain>
    </source>
</reference>
<comment type="caution">
    <text evidence="1">The sequence shown here is derived from an EMBL/GenBank/DDBJ whole genome shotgun (WGS) entry which is preliminary data.</text>
</comment>
<evidence type="ECO:0000313" key="1">
    <source>
        <dbReference type="EMBL" id="OHX66408.1"/>
    </source>
</evidence>
<organism evidence="1 2">
    <name type="scientific">Flammeovirga pacifica</name>
    <dbReference type="NCBI Taxonomy" id="915059"/>
    <lineage>
        <taxon>Bacteria</taxon>
        <taxon>Pseudomonadati</taxon>
        <taxon>Bacteroidota</taxon>
        <taxon>Cytophagia</taxon>
        <taxon>Cytophagales</taxon>
        <taxon>Flammeovirgaceae</taxon>
        <taxon>Flammeovirga</taxon>
    </lineage>
</organism>
<dbReference type="RefSeq" id="WP_044228108.1">
    <property type="nucleotide sequence ID" value="NZ_JRYR02000001.1"/>
</dbReference>
<dbReference type="Pfam" id="PF05014">
    <property type="entry name" value="Nuc_deoxyrib_tr"/>
    <property type="match status" value="1"/>
</dbReference>
<dbReference type="SUPFAM" id="SSF52309">
    <property type="entry name" value="N-(deoxy)ribosyltransferase-like"/>
    <property type="match status" value="1"/>
</dbReference>
<dbReference type="Proteomes" id="UP000179797">
    <property type="component" value="Unassembled WGS sequence"/>
</dbReference>
<dbReference type="OrthoDB" id="7064119at2"/>
<dbReference type="EMBL" id="JRYR02000001">
    <property type="protein sequence ID" value="OHX66408.1"/>
    <property type="molecule type" value="Genomic_DNA"/>
</dbReference>
<protein>
    <recommendedName>
        <fullName evidence="3">Nucleoside 2-deoxyribosyltransferase</fullName>
    </recommendedName>
</protein>
<name>A0A1S1YZI4_FLAPC</name>
<evidence type="ECO:0008006" key="3">
    <source>
        <dbReference type="Google" id="ProtNLM"/>
    </source>
</evidence>